<dbReference type="Proteomes" id="UP001145021">
    <property type="component" value="Unassembled WGS sequence"/>
</dbReference>
<keyword evidence="5" id="KW-0539">Nucleus</keyword>
<evidence type="ECO:0000256" key="4">
    <source>
        <dbReference type="ARBA" id="ARBA00023163"/>
    </source>
</evidence>
<comment type="subcellular location">
    <subcellularLocation>
        <location evidence="1">Nucleus</location>
    </subcellularLocation>
</comment>
<name>A0A9W7XRA7_9FUNG</name>
<sequence>MPGENTSSTNPGTSQKKKRPMGLKARAAKKHKTSNDQPTEDGAQEVNDFGDSNTATIMLKNDGNEASEIDELEGIFDGALEALSADDPERALTLLRGTIHECDRILRVHDEQGQVALLEAKFFYIYGMALFSISEIAEPDDKHEYLVLARDRLVQAEELMNEDLGWKVLEGLAKVRLELAATATDVIDNDDAEQKEKGDRLINDAVGSLDKALSVLPKDLPEQLVAESLGIFDLVLSLVDSRRLSESASFSLLTWAEDTSSKLPDALSNTDVRTAQGRCKWIFSSILLEQQDEETGEVPRREELVESLGAALVLLKGIETNDALLLHGEAALNLGNIVDGEKRQEELYAEAVDCFKLVQDKGELPEQFAQFLEDFENEDDDDDGDDGDDDNDDGDQDGDQDGNQEL</sequence>
<dbReference type="PANTHER" id="PTHR28290">
    <property type="entry name" value="ENHANCER OF TRANSLATION TERMINATION 1"/>
    <property type="match status" value="1"/>
</dbReference>
<organism evidence="7 8">
    <name type="scientific">Coemansia asiatica</name>
    <dbReference type="NCBI Taxonomy" id="1052880"/>
    <lineage>
        <taxon>Eukaryota</taxon>
        <taxon>Fungi</taxon>
        <taxon>Fungi incertae sedis</taxon>
        <taxon>Zoopagomycota</taxon>
        <taxon>Kickxellomycotina</taxon>
        <taxon>Kickxellomycetes</taxon>
        <taxon>Kickxellales</taxon>
        <taxon>Kickxellaceae</taxon>
        <taxon>Coemansia</taxon>
    </lineage>
</organism>
<feature type="region of interest" description="Disordered" evidence="6">
    <location>
        <begin position="373"/>
        <end position="406"/>
    </location>
</feature>
<dbReference type="Pfam" id="PF12753">
    <property type="entry name" value="Nro1"/>
    <property type="match status" value="1"/>
</dbReference>
<dbReference type="EMBL" id="JANBOH010000004">
    <property type="protein sequence ID" value="KAJ1648489.1"/>
    <property type="molecule type" value="Genomic_DNA"/>
</dbReference>
<evidence type="ECO:0000256" key="5">
    <source>
        <dbReference type="ARBA" id="ARBA00023242"/>
    </source>
</evidence>
<keyword evidence="3" id="KW-0805">Transcription regulation</keyword>
<evidence type="ECO:0000256" key="2">
    <source>
        <dbReference type="ARBA" id="ARBA00007273"/>
    </source>
</evidence>
<comment type="caution">
    <text evidence="7">The sequence shown here is derived from an EMBL/GenBank/DDBJ whole genome shotgun (WGS) entry which is preliminary data.</text>
</comment>
<keyword evidence="4" id="KW-0804">Transcription</keyword>
<evidence type="ECO:0008006" key="9">
    <source>
        <dbReference type="Google" id="ProtNLM"/>
    </source>
</evidence>
<gene>
    <name evidence="7" type="ORF">LPJ64_000186</name>
</gene>
<feature type="compositionally biased region" description="Polar residues" evidence="6">
    <location>
        <begin position="1"/>
        <end position="14"/>
    </location>
</feature>
<evidence type="ECO:0000256" key="3">
    <source>
        <dbReference type="ARBA" id="ARBA00023015"/>
    </source>
</evidence>
<dbReference type="AlphaFoldDB" id="A0A9W7XRA7"/>
<dbReference type="GO" id="GO:0005634">
    <property type="term" value="C:nucleus"/>
    <property type="evidence" value="ECO:0007669"/>
    <property type="project" value="UniProtKB-SubCell"/>
</dbReference>
<feature type="compositionally biased region" description="Basic residues" evidence="6">
    <location>
        <begin position="15"/>
        <end position="32"/>
    </location>
</feature>
<evidence type="ECO:0000256" key="1">
    <source>
        <dbReference type="ARBA" id="ARBA00004123"/>
    </source>
</evidence>
<feature type="region of interest" description="Disordered" evidence="6">
    <location>
        <begin position="1"/>
        <end position="50"/>
    </location>
</feature>
<dbReference type="GO" id="GO:2000640">
    <property type="term" value="P:positive regulation of SREBP signaling pathway"/>
    <property type="evidence" value="ECO:0007669"/>
    <property type="project" value="TreeGrafter"/>
</dbReference>
<dbReference type="InterPro" id="IPR024318">
    <property type="entry name" value="Nro1/ETT1"/>
</dbReference>
<dbReference type="PANTHER" id="PTHR28290:SF1">
    <property type="entry name" value="ENHANCER OF TRANSLATION TERMINATION 1"/>
    <property type="match status" value="1"/>
</dbReference>
<comment type="similarity">
    <text evidence="2">Belongs to the ETT1 family.</text>
</comment>
<protein>
    <recommendedName>
        <fullName evidence="9">Enhancer of translation termination 1</fullName>
    </recommendedName>
</protein>
<evidence type="ECO:0000313" key="7">
    <source>
        <dbReference type="EMBL" id="KAJ1648489.1"/>
    </source>
</evidence>
<reference evidence="7" key="1">
    <citation type="submission" date="2022-07" db="EMBL/GenBank/DDBJ databases">
        <title>Phylogenomic reconstructions and comparative analyses of Kickxellomycotina fungi.</title>
        <authorList>
            <person name="Reynolds N.K."/>
            <person name="Stajich J.E."/>
            <person name="Barry K."/>
            <person name="Grigoriev I.V."/>
            <person name="Crous P."/>
            <person name="Smith M.E."/>
        </authorList>
    </citation>
    <scope>NUCLEOTIDE SEQUENCE</scope>
    <source>
        <strain evidence="7">NBRC 105413</strain>
    </source>
</reference>
<proteinExistence type="inferred from homology"/>
<evidence type="ECO:0000313" key="8">
    <source>
        <dbReference type="Proteomes" id="UP001145021"/>
    </source>
</evidence>
<keyword evidence="8" id="KW-1185">Reference proteome</keyword>
<accession>A0A9W7XRA7</accession>
<evidence type="ECO:0000256" key="6">
    <source>
        <dbReference type="SAM" id="MobiDB-lite"/>
    </source>
</evidence>